<dbReference type="Pfam" id="PF04205">
    <property type="entry name" value="FMN_bind"/>
    <property type="match status" value="3"/>
</dbReference>
<proteinExistence type="predicted"/>
<dbReference type="SMART" id="SM00900">
    <property type="entry name" value="FMN_bind"/>
    <property type="match status" value="4"/>
</dbReference>
<dbReference type="PANTHER" id="PTHR36118:SF1">
    <property type="entry name" value="ION-TRANSLOCATING OXIDOREDUCTASE COMPLEX SUBUNIT G"/>
    <property type="match status" value="1"/>
</dbReference>
<dbReference type="AlphaFoldDB" id="C4GAZ3"/>
<evidence type="ECO:0000256" key="3">
    <source>
        <dbReference type="ARBA" id="ARBA00022630"/>
    </source>
</evidence>
<feature type="domain" description="FMN-binding" evidence="8">
    <location>
        <begin position="239"/>
        <end position="312"/>
    </location>
</feature>
<gene>
    <name evidence="9" type="ORF">GCWU000342_01094</name>
</gene>
<feature type="compositionally biased region" description="Pro residues" evidence="6">
    <location>
        <begin position="337"/>
        <end position="349"/>
    </location>
</feature>
<keyword evidence="4" id="KW-0288">FMN</keyword>
<reference evidence="9" key="1">
    <citation type="submission" date="2009-04" db="EMBL/GenBank/DDBJ databases">
        <authorList>
            <person name="Weinstock G."/>
            <person name="Sodergren E."/>
            <person name="Clifton S."/>
            <person name="Fulton L."/>
            <person name="Fulton B."/>
            <person name="Courtney L."/>
            <person name="Fronick C."/>
            <person name="Harrison M."/>
            <person name="Strong C."/>
            <person name="Farmer C."/>
            <person name="Delahaunty K."/>
            <person name="Markovic C."/>
            <person name="Hall O."/>
            <person name="Minx P."/>
            <person name="Tomlinson C."/>
            <person name="Mitreva M."/>
            <person name="Nelson J."/>
            <person name="Hou S."/>
            <person name="Wollam A."/>
            <person name="Pepin K.H."/>
            <person name="Johnson M."/>
            <person name="Bhonagiri V."/>
            <person name="Nash W.E."/>
            <person name="Warren W."/>
            <person name="Chinwalla A."/>
            <person name="Mardis E.R."/>
            <person name="Wilson R.K."/>
        </authorList>
    </citation>
    <scope>NUCLEOTIDE SEQUENCE [LARGE SCALE GENOMIC DNA]</scope>
    <source>
        <strain evidence="9">DSM 14600</strain>
    </source>
</reference>
<dbReference type="GO" id="GO:0022900">
    <property type="term" value="P:electron transport chain"/>
    <property type="evidence" value="ECO:0007669"/>
    <property type="project" value="InterPro"/>
</dbReference>
<feature type="region of interest" description="Disordered" evidence="6">
    <location>
        <begin position="54"/>
        <end position="84"/>
    </location>
</feature>
<comment type="caution">
    <text evidence="9">The sequence shown here is derived from an EMBL/GenBank/DDBJ whole genome shotgun (WGS) entry which is preliminary data.</text>
</comment>
<evidence type="ECO:0000256" key="2">
    <source>
        <dbReference type="ARBA" id="ARBA00022553"/>
    </source>
</evidence>
<evidence type="ECO:0000313" key="9">
    <source>
        <dbReference type="EMBL" id="EEP28286.1"/>
    </source>
</evidence>
<feature type="domain" description="FMN-binding" evidence="8">
    <location>
        <begin position="377"/>
        <end position="450"/>
    </location>
</feature>
<evidence type="ECO:0000256" key="4">
    <source>
        <dbReference type="ARBA" id="ARBA00022643"/>
    </source>
</evidence>
<dbReference type="GO" id="GO:0005886">
    <property type="term" value="C:plasma membrane"/>
    <property type="evidence" value="ECO:0007669"/>
    <property type="project" value="InterPro"/>
</dbReference>
<evidence type="ECO:0000256" key="1">
    <source>
        <dbReference type="ARBA" id="ARBA00022448"/>
    </source>
</evidence>
<keyword evidence="7" id="KW-1133">Transmembrane helix</keyword>
<feature type="compositionally biased region" description="Basic and acidic residues" evidence="6">
    <location>
        <begin position="350"/>
        <end position="370"/>
    </location>
</feature>
<feature type="domain" description="FMN-binding" evidence="8">
    <location>
        <begin position="510"/>
        <end position="654"/>
    </location>
</feature>
<dbReference type="STRING" id="626523.GCWU000342_01094"/>
<dbReference type="GO" id="GO:0009055">
    <property type="term" value="F:electron transfer activity"/>
    <property type="evidence" value="ECO:0007669"/>
    <property type="project" value="InterPro"/>
</dbReference>
<keyword evidence="5" id="KW-0249">Electron transport</keyword>
<dbReference type="InterPro" id="IPR007329">
    <property type="entry name" value="FMN-bd"/>
</dbReference>
<evidence type="ECO:0000259" key="8">
    <source>
        <dbReference type="SMART" id="SM00900"/>
    </source>
</evidence>
<keyword evidence="7" id="KW-0472">Membrane</keyword>
<keyword evidence="3" id="KW-0285">Flavoprotein</keyword>
<accession>C4GAZ3</accession>
<evidence type="ECO:0000256" key="7">
    <source>
        <dbReference type="SAM" id="Phobius"/>
    </source>
</evidence>
<dbReference type="EMBL" id="ACIP02000002">
    <property type="protein sequence ID" value="EEP28286.1"/>
    <property type="molecule type" value="Genomic_DNA"/>
</dbReference>
<keyword evidence="10" id="KW-1185">Reference proteome</keyword>
<evidence type="ECO:0000256" key="6">
    <source>
        <dbReference type="SAM" id="MobiDB-lite"/>
    </source>
</evidence>
<feature type="region of interest" description="Disordered" evidence="6">
    <location>
        <begin position="315"/>
        <end position="376"/>
    </location>
</feature>
<dbReference type="PANTHER" id="PTHR36118">
    <property type="entry name" value="ION-TRANSLOCATING OXIDOREDUCTASE COMPLEX SUBUNIT G"/>
    <property type="match status" value="1"/>
</dbReference>
<dbReference type="Gene3D" id="3.90.1010.20">
    <property type="match status" value="4"/>
</dbReference>
<keyword evidence="1" id="KW-0813">Transport</keyword>
<dbReference type="InterPro" id="IPR010209">
    <property type="entry name" value="Ion_transpt_RnfG/RsxG"/>
</dbReference>
<feature type="region of interest" description="Disordered" evidence="6">
    <location>
        <begin position="177"/>
        <end position="215"/>
    </location>
</feature>
<dbReference type="HOGENOM" id="CLU_263574_0_0_9"/>
<dbReference type="Proteomes" id="UP000003494">
    <property type="component" value="Unassembled WGS sequence"/>
</dbReference>
<organism evidence="9 10">
    <name type="scientific">Shuttleworthella satelles DSM 14600</name>
    <dbReference type="NCBI Taxonomy" id="626523"/>
    <lineage>
        <taxon>Bacteria</taxon>
        <taxon>Bacillati</taxon>
        <taxon>Bacillota</taxon>
        <taxon>Clostridia</taxon>
        <taxon>Lachnospirales</taxon>
        <taxon>Lachnospiraceae</taxon>
        <taxon>Shuttleworthella</taxon>
    </lineage>
</organism>
<protein>
    <submittedName>
        <fullName evidence="9">FMN-binding domain protein</fullName>
    </submittedName>
</protein>
<evidence type="ECO:0000313" key="10">
    <source>
        <dbReference type="Proteomes" id="UP000003494"/>
    </source>
</evidence>
<dbReference type="eggNOG" id="COG3976">
    <property type="taxonomic scope" value="Bacteria"/>
</dbReference>
<keyword evidence="7" id="KW-0812">Transmembrane</keyword>
<name>C4GAZ3_9FIRM</name>
<feature type="transmembrane region" description="Helical" evidence="7">
    <location>
        <begin position="29"/>
        <end position="50"/>
    </location>
</feature>
<evidence type="ECO:0000256" key="5">
    <source>
        <dbReference type="ARBA" id="ARBA00022982"/>
    </source>
</evidence>
<dbReference type="GO" id="GO:0010181">
    <property type="term" value="F:FMN binding"/>
    <property type="evidence" value="ECO:0007669"/>
    <property type="project" value="InterPro"/>
</dbReference>
<keyword evidence="2" id="KW-0597">Phosphoprotein</keyword>
<feature type="domain" description="FMN-binding" evidence="8">
    <location>
        <begin position="98"/>
        <end position="171"/>
    </location>
</feature>
<sequence length="1275" mass="138681">MLMLGSANTLLSSDGEHFLERERMKVRHIFSSILTLALIIAISAGIIFVISQGGDKSSSKESKNQQESLADSGKMSGAMAEAQKEGYKDGRYEGSAQGYGGQVTVAVTIKDGKIAEIEILSQNESPEYFARAKKVLEQIKATNSPDVDAVSGATISSDALKLAVFRALQQALPDGRSVAQESNLEGKIEEHQRQAKEQSQEKQKARKARLDRLQKTVSPTVFPKDSKLKDGSYQGSADGFDGKITVRVTVANGKIADVEVLSNSDTPSYFNRALAVIGRMKGRETGSVDTVSGATYSSRGIIDAVNNALSKAIVKNPEKSESGQIPTPEVKPENPSRPDPSQPDGPSKPDPSKPDPGKDSKEKWTLKDGDYQGSADGFKSEITVQVSVKDGKVADIKVVEQSDSRRFFQRSLAVLESMKGKKSGSIDTVSGATYSSRGIINAVNDALSKAVELNQSGTGEEVSFFQPMGGTTKPLPKQGKILEDKTRKNIAALLRKGELKSGSYQGLGAGFNTSKGRLKTQVSIEDNEIKDIEVGQGKDYADDGEEYRARAVKVVPFLMDKKKGRHNIAVMKLHHDYLDRILAADNPKKMAEKLIGKDYAAKISDSKKASEVSRAIKAFLQEKMGERDVFDAVSGATISAGGLARSVDQALELSETDAKTGNEIVSISIVSPSDINVYNKQSELKQNRKKPLDLSGLVVELTKKDGSKVSVPYASFGQYGLEIRAQDGQEIKDGMDISKFVKNGTLITDITHKESKRSARLGIVFGAYSKDYIVSMEYRIGDGDWKTLDQPQMSDEKSENISERQTIKLSSQELGKKLRFRTRAKSGQIYLYESNEGIAFKKMTLPCMDSSFEDNENANFALFITVDEDKADQPSPNPGQPTGEDEIQADFAASYLNHQKVEGIPVKTGEGVLVRQVRGLPGGLSYRDGKISGAIDIADSEFDDSMSKEYSLTILGSKAGQELTVQKKLLVFQDKDRDGISDNDEGEHYANQFTPLFKGQTYQEKAIYKEAGDPEPTMEEYRALFKNIPDDDSVTIEVLKHPDMSVAGNQIVKLQFKSKYVSGLSKVSVALIVEKAGSQPEGPAQEAKAGDIQVNFPAVSLNHQVFSDTKVSCSSGIKLISAEGLPSGLSLSNGSITGKIDIPDADFDGSFYRTYPVKLYGKKAGKKIVMSTSLGVYQDRDRDGINDNDEGDHYANEFTAQFKGSLIINKKVGDPAPTEDDYKAMIKNLPDDGSVRMEIVGSPDMTRAGYTVVKLRFHSTYVTGVSSKSIGIRVE</sequence>
<feature type="compositionally biased region" description="Basic and acidic residues" evidence="6">
    <location>
        <begin position="184"/>
        <end position="214"/>
    </location>
</feature>